<organism evidence="3 4">
    <name type="scientific">Bradyrhizobium ivorense</name>
    <dbReference type="NCBI Taxonomy" id="2511166"/>
    <lineage>
        <taxon>Bacteria</taxon>
        <taxon>Pseudomonadati</taxon>
        <taxon>Pseudomonadota</taxon>
        <taxon>Alphaproteobacteria</taxon>
        <taxon>Hyphomicrobiales</taxon>
        <taxon>Nitrobacteraceae</taxon>
        <taxon>Bradyrhizobium</taxon>
    </lineage>
</organism>
<accession>A0A508TQQ7</accession>
<dbReference type="GO" id="GO:0031177">
    <property type="term" value="F:phosphopantetheine binding"/>
    <property type="evidence" value="ECO:0007669"/>
    <property type="project" value="TreeGrafter"/>
</dbReference>
<gene>
    <name evidence="3" type="primary">srfAB</name>
    <name evidence="3" type="ORF">CI1B_65790</name>
</gene>
<reference evidence="3" key="1">
    <citation type="submission" date="2019-02" db="EMBL/GenBank/DDBJ databases">
        <authorList>
            <person name="Pothier F.J."/>
        </authorList>
    </citation>
    <scope>NUCLEOTIDE SEQUENCE</scope>
    <source>
        <strain evidence="3">CI-1B</strain>
    </source>
</reference>
<dbReference type="Pfam" id="PF00501">
    <property type="entry name" value="AMP-binding"/>
    <property type="match status" value="1"/>
</dbReference>
<evidence type="ECO:0000259" key="2">
    <source>
        <dbReference type="Pfam" id="PF13193"/>
    </source>
</evidence>
<dbReference type="SUPFAM" id="SSF56801">
    <property type="entry name" value="Acetyl-CoA synthetase-like"/>
    <property type="match status" value="1"/>
</dbReference>
<dbReference type="PANTHER" id="PTHR45527:SF1">
    <property type="entry name" value="FATTY ACID SYNTHASE"/>
    <property type="match status" value="1"/>
</dbReference>
<dbReference type="RefSeq" id="WP_139863224.1">
    <property type="nucleotide sequence ID" value="NZ_CAADFC020000028.1"/>
</dbReference>
<evidence type="ECO:0000313" key="4">
    <source>
        <dbReference type="Proteomes" id="UP000328092"/>
    </source>
</evidence>
<feature type="domain" description="AMP-binding enzyme C-terminal" evidence="2">
    <location>
        <begin position="429"/>
        <end position="493"/>
    </location>
</feature>
<dbReference type="GO" id="GO:0044550">
    <property type="term" value="P:secondary metabolite biosynthetic process"/>
    <property type="evidence" value="ECO:0007669"/>
    <property type="project" value="TreeGrafter"/>
</dbReference>
<protein>
    <submittedName>
        <fullName evidence="3">Surfactin synthase subunit 2</fullName>
    </submittedName>
</protein>
<dbReference type="Proteomes" id="UP000328092">
    <property type="component" value="Unassembled WGS sequence"/>
</dbReference>
<dbReference type="PROSITE" id="PS00455">
    <property type="entry name" value="AMP_BINDING"/>
    <property type="match status" value="1"/>
</dbReference>
<dbReference type="InterPro" id="IPR000873">
    <property type="entry name" value="AMP-dep_synth/lig_dom"/>
</dbReference>
<proteinExistence type="predicted"/>
<dbReference type="InterPro" id="IPR020845">
    <property type="entry name" value="AMP-binding_CS"/>
</dbReference>
<dbReference type="GO" id="GO:0005737">
    <property type="term" value="C:cytoplasm"/>
    <property type="evidence" value="ECO:0007669"/>
    <property type="project" value="TreeGrafter"/>
</dbReference>
<dbReference type="CDD" id="cd05930">
    <property type="entry name" value="A_NRPS"/>
    <property type="match status" value="1"/>
</dbReference>
<dbReference type="InterPro" id="IPR045851">
    <property type="entry name" value="AMP-bd_C_sf"/>
</dbReference>
<comment type="caution">
    <text evidence="3">The sequence shown here is derived from an EMBL/GenBank/DDBJ whole genome shotgun (WGS) entry which is preliminary data.</text>
</comment>
<dbReference type="Gene3D" id="3.30.300.30">
    <property type="match status" value="1"/>
</dbReference>
<dbReference type="OrthoDB" id="9803968at2"/>
<dbReference type="AlphaFoldDB" id="A0A508TQQ7"/>
<dbReference type="NCBIfam" id="TIGR01733">
    <property type="entry name" value="AA-adenyl-dom"/>
    <property type="match status" value="1"/>
</dbReference>
<keyword evidence="4" id="KW-1185">Reference proteome</keyword>
<dbReference type="Pfam" id="PF13193">
    <property type="entry name" value="AMP-binding_C"/>
    <property type="match status" value="1"/>
</dbReference>
<evidence type="ECO:0000313" key="3">
    <source>
        <dbReference type="EMBL" id="VIO76651.1"/>
    </source>
</evidence>
<dbReference type="InterPro" id="IPR025110">
    <property type="entry name" value="AMP-bd_C"/>
</dbReference>
<feature type="domain" description="AMP-dependent synthetase/ligase" evidence="1">
    <location>
        <begin position="10"/>
        <end position="362"/>
    </location>
</feature>
<dbReference type="InterPro" id="IPR042099">
    <property type="entry name" value="ANL_N_sf"/>
</dbReference>
<dbReference type="EMBL" id="CAADFC020000028">
    <property type="protein sequence ID" value="VIO76651.1"/>
    <property type="molecule type" value="Genomic_DNA"/>
</dbReference>
<dbReference type="InterPro" id="IPR010071">
    <property type="entry name" value="AA_adenyl_dom"/>
</dbReference>
<sequence length="507" mass="55141">MTDLWTAFAKIADSAPAAPALVLGETICSFGDLKRLAEHGSTILASHGVAKGDVVALQLPKRRFTYALLLACLRLGAPYVFIDPKNPAERTQRIVARLGPKLLVSMSGTDNPFGAKLTLSDGSDEAWLSERGRVAVHAPVAGTDPAYIMFTSGSTGEPKGVVIPHQGVLSLIEWARGMVPASPRERFTSINPLHFDNSVFDIYCGLFNGAALVPVETSEIANPARWVKIIRAGGASVMFAVPTLFLILDQLGLLTPQSLPDIRTFQFGGEGYPIGKLREFHGRFAGRARLINVYGPTETSCICSSIEVTPDMLGAPDSEFPPLGGMHPDFTHAILDDQQRPVPRGEPGELWIGGPCVGLGYYGNPDETAARFRQDPRQDRYRAIFYRSGDRVREDANGALWFHGRVDNQVKIRGHRIELEEIDLAVQSLAGVRRAIAVVVGGADGDEIAVAYVADRVVQSTEVRDRCRETLPAYMCPATTIQLDELPRNANGKVDRKAVRAFLEQMA</sequence>
<dbReference type="GO" id="GO:0043041">
    <property type="term" value="P:amino acid activation for nonribosomal peptide biosynthetic process"/>
    <property type="evidence" value="ECO:0007669"/>
    <property type="project" value="TreeGrafter"/>
</dbReference>
<evidence type="ECO:0000259" key="1">
    <source>
        <dbReference type="Pfam" id="PF00501"/>
    </source>
</evidence>
<dbReference type="PANTHER" id="PTHR45527">
    <property type="entry name" value="NONRIBOSOMAL PEPTIDE SYNTHETASE"/>
    <property type="match status" value="1"/>
</dbReference>
<name>A0A508TQQ7_9BRAD</name>
<dbReference type="Gene3D" id="3.40.50.12780">
    <property type="entry name" value="N-terminal domain of ligase-like"/>
    <property type="match status" value="1"/>
</dbReference>